<dbReference type="PANTHER" id="PTHR23293">
    <property type="entry name" value="FAD SYNTHETASE-RELATED FMN ADENYLYLTRANSFERASE"/>
    <property type="match status" value="1"/>
</dbReference>
<evidence type="ECO:0000256" key="9">
    <source>
        <dbReference type="ARBA" id="ARBA00022840"/>
    </source>
</evidence>
<sequence>MSPSIQLQTCLALADVNDELGKRVKEALDVIDSALDTYGEEKISLSFNGGKDCTVLLHLYAAALYRWRTRHEVEGNGSPHIPTIYIAPPSPFSELEDFIAESVEKYGLQLYRITGTMKNALEEYKNTFPAVEAIFVGIRKGDPHAERLSYMNETDGDWPRFMRIHPVLYWSYADVWAFLRRLEVPYCVLYDVGYTSLGSTYNTHPNPALRRSPATTHEDEHGLTNLNRPAHPHTHPNFIAFTPSQTPDLSTLAHLYLPAYELEDESLERAGRGPATTPRAHSKEIGSDPLAPSSTFPTPAMEIDDPNLAY</sequence>
<evidence type="ECO:0000313" key="15">
    <source>
        <dbReference type="EMBL" id="KIJ40347.1"/>
    </source>
</evidence>
<evidence type="ECO:0000256" key="5">
    <source>
        <dbReference type="ARBA" id="ARBA00022679"/>
    </source>
</evidence>
<proteinExistence type="predicted"/>
<dbReference type="GO" id="GO:0006747">
    <property type="term" value="P:FAD biosynthetic process"/>
    <property type="evidence" value="ECO:0007669"/>
    <property type="project" value="TreeGrafter"/>
</dbReference>
<evidence type="ECO:0000256" key="7">
    <source>
        <dbReference type="ARBA" id="ARBA00022741"/>
    </source>
</evidence>
<dbReference type="HOGENOM" id="CLU_056971_0_1_1"/>
<gene>
    <name evidence="15" type="ORF">M422DRAFT_209949</name>
</gene>
<dbReference type="GO" id="GO:0003919">
    <property type="term" value="F:FMN adenylyltransferase activity"/>
    <property type="evidence" value="ECO:0007669"/>
    <property type="project" value="UniProtKB-EC"/>
</dbReference>
<dbReference type="CDD" id="cd23948">
    <property type="entry name" value="FAD_synthase"/>
    <property type="match status" value="1"/>
</dbReference>
<evidence type="ECO:0000256" key="4">
    <source>
        <dbReference type="ARBA" id="ARBA00022643"/>
    </source>
</evidence>
<keyword evidence="9" id="KW-0067">ATP-binding</keyword>
<evidence type="ECO:0000256" key="10">
    <source>
        <dbReference type="ARBA" id="ARBA00031145"/>
    </source>
</evidence>
<dbReference type="Proteomes" id="UP000054279">
    <property type="component" value="Unassembled WGS sequence"/>
</dbReference>
<comment type="pathway">
    <text evidence="1">Cofactor biosynthesis; FAD biosynthesis; FAD from FMN: step 1/1.</text>
</comment>
<dbReference type="SUPFAM" id="SSF52402">
    <property type="entry name" value="Adenine nucleotide alpha hydrolases-like"/>
    <property type="match status" value="1"/>
</dbReference>
<evidence type="ECO:0000313" key="16">
    <source>
        <dbReference type="Proteomes" id="UP000054279"/>
    </source>
</evidence>
<evidence type="ECO:0000259" key="14">
    <source>
        <dbReference type="Pfam" id="PF01507"/>
    </source>
</evidence>
<feature type="region of interest" description="Disordered" evidence="13">
    <location>
        <begin position="268"/>
        <end position="310"/>
    </location>
</feature>
<evidence type="ECO:0000256" key="8">
    <source>
        <dbReference type="ARBA" id="ARBA00022827"/>
    </source>
</evidence>
<keyword evidence="4" id="KW-0288">FMN</keyword>
<evidence type="ECO:0000256" key="13">
    <source>
        <dbReference type="SAM" id="MobiDB-lite"/>
    </source>
</evidence>
<evidence type="ECO:0000256" key="12">
    <source>
        <dbReference type="ARBA" id="ARBA00049494"/>
    </source>
</evidence>
<dbReference type="InterPro" id="IPR014729">
    <property type="entry name" value="Rossmann-like_a/b/a_fold"/>
</dbReference>
<keyword evidence="5" id="KW-0808">Transferase</keyword>
<evidence type="ECO:0000256" key="11">
    <source>
        <dbReference type="ARBA" id="ARBA00031871"/>
    </source>
</evidence>
<dbReference type="EC" id="2.7.7.2" evidence="2"/>
<dbReference type="OrthoDB" id="270728at2759"/>
<dbReference type="InterPro" id="IPR002500">
    <property type="entry name" value="PAPS_reduct_dom"/>
</dbReference>
<dbReference type="GO" id="GO:0005524">
    <property type="term" value="F:ATP binding"/>
    <property type="evidence" value="ECO:0007669"/>
    <property type="project" value="UniProtKB-KW"/>
</dbReference>
<feature type="region of interest" description="Disordered" evidence="13">
    <location>
        <begin position="202"/>
        <end position="229"/>
    </location>
</feature>
<keyword evidence="8" id="KW-0274">FAD</keyword>
<evidence type="ECO:0000256" key="1">
    <source>
        <dbReference type="ARBA" id="ARBA00004726"/>
    </source>
</evidence>
<dbReference type="AlphaFoldDB" id="A0A0C9VFZ6"/>
<dbReference type="EMBL" id="KN837145">
    <property type="protein sequence ID" value="KIJ40347.1"/>
    <property type="molecule type" value="Genomic_DNA"/>
</dbReference>
<organism evidence="15 16">
    <name type="scientific">Sphaerobolus stellatus (strain SS14)</name>
    <dbReference type="NCBI Taxonomy" id="990650"/>
    <lineage>
        <taxon>Eukaryota</taxon>
        <taxon>Fungi</taxon>
        <taxon>Dikarya</taxon>
        <taxon>Basidiomycota</taxon>
        <taxon>Agaricomycotina</taxon>
        <taxon>Agaricomycetes</taxon>
        <taxon>Phallomycetidae</taxon>
        <taxon>Geastrales</taxon>
        <taxon>Sphaerobolaceae</taxon>
        <taxon>Sphaerobolus</taxon>
    </lineage>
</organism>
<dbReference type="Pfam" id="PF01507">
    <property type="entry name" value="PAPS_reduct"/>
    <property type="match status" value="1"/>
</dbReference>
<reference evidence="15 16" key="1">
    <citation type="submission" date="2014-06" db="EMBL/GenBank/DDBJ databases">
        <title>Evolutionary Origins and Diversification of the Mycorrhizal Mutualists.</title>
        <authorList>
            <consortium name="DOE Joint Genome Institute"/>
            <consortium name="Mycorrhizal Genomics Consortium"/>
            <person name="Kohler A."/>
            <person name="Kuo A."/>
            <person name="Nagy L.G."/>
            <person name="Floudas D."/>
            <person name="Copeland A."/>
            <person name="Barry K.W."/>
            <person name="Cichocki N."/>
            <person name="Veneault-Fourrey C."/>
            <person name="LaButti K."/>
            <person name="Lindquist E.A."/>
            <person name="Lipzen A."/>
            <person name="Lundell T."/>
            <person name="Morin E."/>
            <person name="Murat C."/>
            <person name="Riley R."/>
            <person name="Ohm R."/>
            <person name="Sun H."/>
            <person name="Tunlid A."/>
            <person name="Henrissat B."/>
            <person name="Grigoriev I.V."/>
            <person name="Hibbett D.S."/>
            <person name="Martin F."/>
        </authorList>
    </citation>
    <scope>NUCLEOTIDE SEQUENCE [LARGE SCALE GENOMIC DNA]</scope>
    <source>
        <strain evidence="15 16">SS14</strain>
    </source>
</reference>
<evidence type="ECO:0000256" key="2">
    <source>
        <dbReference type="ARBA" id="ARBA00012393"/>
    </source>
</evidence>
<accession>A0A0C9VFZ6</accession>
<keyword evidence="7" id="KW-0547">Nucleotide-binding</keyword>
<dbReference type="Gene3D" id="3.40.50.620">
    <property type="entry name" value="HUPs"/>
    <property type="match status" value="1"/>
</dbReference>
<name>A0A0C9VFZ6_SPHS4</name>
<keyword evidence="16" id="KW-1185">Reference proteome</keyword>
<evidence type="ECO:0000256" key="3">
    <source>
        <dbReference type="ARBA" id="ARBA00022630"/>
    </source>
</evidence>
<evidence type="ECO:0000256" key="6">
    <source>
        <dbReference type="ARBA" id="ARBA00022695"/>
    </source>
</evidence>
<keyword evidence="6" id="KW-0548">Nucleotidyltransferase</keyword>
<comment type="catalytic activity">
    <reaction evidence="12">
        <text>FMN + ATP + H(+) = FAD + diphosphate</text>
        <dbReference type="Rhea" id="RHEA:17237"/>
        <dbReference type="ChEBI" id="CHEBI:15378"/>
        <dbReference type="ChEBI" id="CHEBI:30616"/>
        <dbReference type="ChEBI" id="CHEBI:33019"/>
        <dbReference type="ChEBI" id="CHEBI:57692"/>
        <dbReference type="ChEBI" id="CHEBI:58210"/>
        <dbReference type="EC" id="2.7.7.2"/>
    </reaction>
</comment>
<protein>
    <recommendedName>
        <fullName evidence="2">FAD synthase</fullName>
        <ecNumber evidence="2">2.7.7.2</ecNumber>
    </recommendedName>
    <alternativeName>
        <fullName evidence="10">FAD pyrophosphorylase</fullName>
    </alternativeName>
    <alternativeName>
        <fullName evidence="11">FMN adenylyltransferase</fullName>
    </alternativeName>
</protein>
<keyword evidence="3" id="KW-0285">Flavoprotein</keyword>
<dbReference type="PANTHER" id="PTHR23293:SF9">
    <property type="entry name" value="FAD SYNTHASE"/>
    <property type="match status" value="1"/>
</dbReference>
<feature type="domain" description="Phosphoadenosine phosphosulphate reductase" evidence="14">
    <location>
        <begin position="116"/>
        <end position="205"/>
    </location>
</feature>